<evidence type="ECO:0000256" key="3">
    <source>
        <dbReference type="PIRSR" id="PIRSR037505-2"/>
    </source>
</evidence>
<feature type="binding site" evidence="3 4">
    <location>
        <position position="284"/>
    </location>
    <ligand>
        <name>Zn(2+)</name>
        <dbReference type="ChEBI" id="CHEBI:29105"/>
    </ligand>
</feature>
<dbReference type="OrthoDB" id="9803687at2"/>
<dbReference type="InterPro" id="IPR036589">
    <property type="entry name" value="HCY_dom_sf"/>
</dbReference>
<evidence type="ECO:0000259" key="5">
    <source>
        <dbReference type="PROSITE" id="PS50970"/>
    </source>
</evidence>
<dbReference type="EMBL" id="LPXO01000001">
    <property type="protein sequence ID" value="KUF12717.1"/>
    <property type="molecule type" value="Genomic_DNA"/>
</dbReference>
<protein>
    <submittedName>
        <fullName evidence="6">Homocysteine methyltransferase</fullName>
    </submittedName>
</protein>
<sequence length="306" mass="31744">MTDITLLDGGMGQELIRRNGQPATPLWSTQMLIDRPELVSEVHLAFADAGASVATTNSYALHRDRLRGGSSNHYASDDVVLPDMEDQLGALLGAALDAAEPVRDRGRIAGAIGPLGASYRADLHPDEAAAVPLYAEVAQVLAPRVDLLLFETIPSVMAARACLSAGRQTGRPVWLSFTVDDTEGDRLRSGERLAEVVEVAAAADAALVNCSAPEAMPAALDALAPAGVPMGAYANAFATLTKDFIAGGATAASLSARRDMGPEAYADHVMGWVAQGATIVGGCCETGPAHIAEIARRLRAAGHAIV</sequence>
<dbReference type="Gene3D" id="3.20.20.330">
    <property type="entry name" value="Homocysteine-binding-like domain"/>
    <property type="match status" value="1"/>
</dbReference>
<dbReference type="SUPFAM" id="SSF82282">
    <property type="entry name" value="Homocysteine S-methyltransferase"/>
    <property type="match status" value="1"/>
</dbReference>
<dbReference type="PANTHER" id="PTHR11103">
    <property type="entry name" value="SLR1189 PROTEIN"/>
    <property type="match status" value="1"/>
</dbReference>
<feature type="domain" description="Hcy-binding" evidence="5">
    <location>
        <begin position="1"/>
        <end position="298"/>
    </location>
</feature>
<dbReference type="Proteomes" id="UP000054396">
    <property type="component" value="Unassembled WGS sequence"/>
</dbReference>
<evidence type="ECO:0000256" key="4">
    <source>
        <dbReference type="PROSITE-ProRule" id="PRU00333"/>
    </source>
</evidence>
<keyword evidence="7" id="KW-1185">Reference proteome</keyword>
<keyword evidence="3 4" id="KW-0479">Metal-binding</keyword>
<name>A0A0W7WQ63_9RHOB</name>
<accession>A0A0W7WQ63</accession>
<dbReference type="GO" id="GO:0009086">
    <property type="term" value="P:methionine biosynthetic process"/>
    <property type="evidence" value="ECO:0007669"/>
    <property type="project" value="InterPro"/>
</dbReference>
<dbReference type="GO" id="GO:0008168">
    <property type="term" value="F:methyltransferase activity"/>
    <property type="evidence" value="ECO:0007669"/>
    <property type="project" value="UniProtKB-UniRule"/>
</dbReference>
<organism evidence="6 7">
    <name type="scientific">Pseudoponticoccus marisrubri</name>
    <dbReference type="NCBI Taxonomy" id="1685382"/>
    <lineage>
        <taxon>Bacteria</taxon>
        <taxon>Pseudomonadati</taxon>
        <taxon>Pseudomonadota</taxon>
        <taxon>Alphaproteobacteria</taxon>
        <taxon>Rhodobacterales</taxon>
        <taxon>Roseobacteraceae</taxon>
        <taxon>Pseudoponticoccus</taxon>
    </lineage>
</organism>
<evidence type="ECO:0000313" key="6">
    <source>
        <dbReference type="EMBL" id="KUF12717.1"/>
    </source>
</evidence>
<gene>
    <name evidence="6" type="ORF">AVJ23_03100</name>
</gene>
<comment type="caution">
    <text evidence="6">The sequence shown here is derived from an EMBL/GenBank/DDBJ whole genome shotgun (WGS) entry which is preliminary data.</text>
</comment>
<evidence type="ECO:0000313" key="7">
    <source>
        <dbReference type="Proteomes" id="UP000054396"/>
    </source>
</evidence>
<evidence type="ECO:0000256" key="1">
    <source>
        <dbReference type="ARBA" id="ARBA00022603"/>
    </source>
</evidence>
<feature type="binding site" evidence="3 4">
    <location>
        <position position="210"/>
    </location>
    <ligand>
        <name>Zn(2+)</name>
        <dbReference type="ChEBI" id="CHEBI:29105"/>
    </ligand>
</feature>
<dbReference type="STRING" id="1685382.AVJ23_03100"/>
<dbReference type="InterPro" id="IPR017226">
    <property type="entry name" value="BHMT-like"/>
</dbReference>
<dbReference type="PIRSF" id="PIRSF037505">
    <property type="entry name" value="Betaine_HMT"/>
    <property type="match status" value="1"/>
</dbReference>
<dbReference type="PROSITE" id="PS50970">
    <property type="entry name" value="HCY"/>
    <property type="match status" value="1"/>
</dbReference>
<dbReference type="GO" id="GO:0008270">
    <property type="term" value="F:zinc ion binding"/>
    <property type="evidence" value="ECO:0007669"/>
    <property type="project" value="InterPro"/>
</dbReference>
<comment type="cofactor">
    <cofactor evidence="3">
        <name>Zn(2+)</name>
        <dbReference type="ChEBI" id="CHEBI:29105"/>
    </cofactor>
    <text evidence="3">Binds 1 zinc ion per subunit.</text>
</comment>
<feature type="binding site" evidence="3 4">
    <location>
        <position position="283"/>
    </location>
    <ligand>
        <name>Zn(2+)</name>
        <dbReference type="ChEBI" id="CHEBI:29105"/>
    </ligand>
</feature>
<reference evidence="6 7" key="1">
    <citation type="submission" date="2015-12" db="EMBL/GenBank/DDBJ databases">
        <authorList>
            <person name="Shamseldin A."/>
            <person name="Moawad H."/>
            <person name="Abd El-Rahim W.M."/>
            <person name="Sadowsky M.J."/>
        </authorList>
    </citation>
    <scope>NUCLEOTIDE SEQUENCE [LARGE SCALE GENOMIC DNA]</scope>
    <source>
        <strain evidence="6 7">SJ5A-1</strain>
    </source>
</reference>
<keyword evidence="1 4" id="KW-0489">Methyltransferase</keyword>
<evidence type="ECO:0000256" key="2">
    <source>
        <dbReference type="ARBA" id="ARBA00022679"/>
    </source>
</evidence>
<dbReference type="PANTHER" id="PTHR11103:SF18">
    <property type="entry name" value="SLR1189 PROTEIN"/>
    <property type="match status" value="1"/>
</dbReference>
<dbReference type="InterPro" id="IPR003726">
    <property type="entry name" value="HCY_dom"/>
</dbReference>
<dbReference type="Pfam" id="PF02574">
    <property type="entry name" value="S-methyl_trans"/>
    <property type="match status" value="1"/>
</dbReference>
<keyword evidence="2 4" id="KW-0808">Transferase</keyword>
<dbReference type="RefSeq" id="WP_058860661.1">
    <property type="nucleotide sequence ID" value="NZ_LPXO01000001.1"/>
</dbReference>
<keyword evidence="3 4" id="KW-0862">Zinc</keyword>
<proteinExistence type="predicted"/>
<dbReference type="GO" id="GO:0032259">
    <property type="term" value="P:methylation"/>
    <property type="evidence" value="ECO:0007669"/>
    <property type="project" value="UniProtKB-KW"/>
</dbReference>
<dbReference type="AlphaFoldDB" id="A0A0W7WQ63"/>